<dbReference type="InterPro" id="IPR036390">
    <property type="entry name" value="WH_DNA-bd_sf"/>
</dbReference>
<keyword evidence="4" id="KW-0804">Transcription</keyword>
<dbReference type="PRINTS" id="PR00039">
    <property type="entry name" value="HTHLYSR"/>
</dbReference>
<dbReference type="Gene3D" id="1.10.10.10">
    <property type="entry name" value="Winged helix-like DNA-binding domain superfamily/Winged helix DNA-binding domain"/>
    <property type="match status" value="1"/>
</dbReference>
<dbReference type="InterPro" id="IPR000847">
    <property type="entry name" value="LysR_HTH_N"/>
</dbReference>
<evidence type="ECO:0000259" key="5">
    <source>
        <dbReference type="PROSITE" id="PS50931"/>
    </source>
</evidence>
<name>A0A1J5QD67_9ZZZZ</name>
<evidence type="ECO:0000256" key="1">
    <source>
        <dbReference type="ARBA" id="ARBA00009437"/>
    </source>
</evidence>
<dbReference type="PANTHER" id="PTHR30346:SF26">
    <property type="entry name" value="HYDROGEN PEROXIDE-INDUCIBLE GENES ACTIVATOR"/>
    <property type="match status" value="1"/>
</dbReference>
<comment type="similarity">
    <text evidence="1">Belongs to the LysR transcriptional regulatory family.</text>
</comment>
<dbReference type="PANTHER" id="PTHR30346">
    <property type="entry name" value="TRANSCRIPTIONAL DUAL REGULATOR HCAR-RELATED"/>
    <property type="match status" value="1"/>
</dbReference>
<keyword evidence="3" id="KW-0238">DNA-binding</keyword>
<dbReference type="SUPFAM" id="SSF46785">
    <property type="entry name" value="Winged helix' DNA-binding domain"/>
    <property type="match status" value="1"/>
</dbReference>
<organism evidence="6">
    <name type="scientific">mine drainage metagenome</name>
    <dbReference type="NCBI Taxonomy" id="410659"/>
    <lineage>
        <taxon>unclassified sequences</taxon>
        <taxon>metagenomes</taxon>
        <taxon>ecological metagenomes</taxon>
    </lineage>
</organism>
<reference evidence="6" key="1">
    <citation type="submission" date="2016-10" db="EMBL/GenBank/DDBJ databases">
        <title>Sequence of Gallionella enrichment culture.</title>
        <authorList>
            <person name="Poehlein A."/>
            <person name="Muehling M."/>
            <person name="Daniel R."/>
        </authorList>
    </citation>
    <scope>NUCLEOTIDE SEQUENCE</scope>
</reference>
<evidence type="ECO:0000256" key="3">
    <source>
        <dbReference type="ARBA" id="ARBA00023125"/>
    </source>
</evidence>
<accession>A0A1J5QD67</accession>
<comment type="caution">
    <text evidence="6">The sequence shown here is derived from an EMBL/GenBank/DDBJ whole genome shotgun (WGS) entry which is preliminary data.</text>
</comment>
<dbReference type="GO" id="GO:0003677">
    <property type="term" value="F:DNA binding"/>
    <property type="evidence" value="ECO:0007669"/>
    <property type="project" value="UniProtKB-KW"/>
</dbReference>
<proteinExistence type="inferred from homology"/>
<gene>
    <name evidence="6" type="primary">oxyR_15</name>
    <name evidence="6" type="ORF">GALL_366580</name>
</gene>
<dbReference type="FunFam" id="1.10.10.10:FF:000001">
    <property type="entry name" value="LysR family transcriptional regulator"/>
    <property type="match status" value="1"/>
</dbReference>
<dbReference type="AlphaFoldDB" id="A0A1J5QD67"/>
<dbReference type="EMBL" id="MLJW01000908">
    <property type="protein sequence ID" value="OIQ81566.1"/>
    <property type="molecule type" value="Genomic_DNA"/>
</dbReference>
<sequence length="155" mass="16640">MSPAVFSGTGGRVGIAEDGDFLNNMLSANGLVRVRLDFTGLFLESTNRMTLTELRYIVAVARERHFGHAALACFVSQPTLSVGIKKIEEELGVTIFERGSNEITITPVGAQIIAQAERTLDEAATIKTIAQESGDPWGIRFVSAPSTPSAPICCR</sequence>
<feature type="domain" description="HTH lysR-type" evidence="5">
    <location>
        <begin position="49"/>
        <end position="106"/>
    </location>
</feature>
<protein>
    <submittedName>
        <fullName evidence="6">Hydrogen peroxide-inducible protein activator</fullName>
    </submittedName>
</protein>
<evidence type="ECO:0000256" key="4">
    <source>
        <dbReference type="ARBA" id="ARBA00023163"/>
    </source>
</evidence>
<dbReference type="PROSITE" id="PS50931">
    <property type="entry name" value="HTH_LYSR"/>
    <property type="match status" value="1"/>
</dbReference>
<dbReference type="Pfam" id="PF00126">
    <property type="entry name" value="HTH_1"/>
    <property type="match status" value="1"/>
</dbReference>
<evidence type="ECO:0000256" key="2">
    <source>
        <dbReference type="ARBA" id="ARBA00023015"/>
    </source>
</evidence>
<dbReference type="GO" id="GO:0003700">
    <property type="term" value="F:DNA-binding transcription factor activity"/>
    <property type="evidence" value="ECO:0007669"/>
    <property type="project" value="InterPro"/>
</dbReference>
<evidence type="ECO:0000313" key="6">
    <source>
        <dbReference type="EMBL" id="OIQ81566.1"/>
    </source>
</evidence>
<keyword evidence="2" id="KW-0805">Transcription regulation</keyword>
<dbReference type="GO" id="GO:0032993">
    <property type="term" value="C:protein-DNA complex"/>
    <property type="evidence" value="ECO:0007669"/>
    <property type="project" value="TreeGrafter"/>
</dbReference>
<dbReference type="InterPro" id="IPR036388">
    <property type="entry name" value="WH-like_DNA-bd_sf"/>
</dbReference>